<keyword evidence="1" id="KW-0378">Hydrolase</keyword>
<sequence length="251" mass="27767">MRKPLIGISPDRSDEANNIESHFFLRRNYCSAVAAGGAIPLILPYQMELVEHYLDRLDAIVLSGGMFDIDPLWYGARPAHNSQMCLKPDRTQFEHALLRGALKRNIPILGICGGMQLIAVEMGARLFQHLPSDMPSQIEHKQTATCDIATHRIKLAKDSRLQQILGLDELQVNSLHHQAVIEGNQRLLVSASADDGVVEAIEIIGHRFCIGVQWHPEYQAHASEHKLFSALAAAAIEFRIMSGILPGQGSL</sequence>
<organism evidence="1 2">
    <name type="scientific">Undibacterium hunanense</name>
    <dbReference type="NCBI Taxonomy" id="2762292"/>
    <lineage>
        <taxon>Bacteria</taxon>
        <taxon>Pseudomonadati</taxon>
        <taxon>Pseudomonadota</taxon>
        <taxon>Betaproteobacteria</taxon>
        <taxon>Burkholderiales</taxon>
        <taxon>Oxalobacteraceae</taxon>
        <taxon>Undibacterium</taxon>
    </lineage>
</organism>
<accession>A0ABR6ZN05</accession>
<dbReference type="SUPFAM" id="SSF52317">
    <property type="entry name" value="Class I glutamine amidotransferase-like"/>
    <property type="match status" value="1"/>
</dbReference>
<dbReference type="InterPro" id="IPR044668">
    <property type="entry name" value="PuuD-like"/>
</dbReference>
<dbReference type="CDD" id="cd01745">
    <property type="entry name" value="GATase1_2"/>
    <property type="match status" value="1"/>
</dbReference>
<dbReference type="Proteomes" id="UP000650424">
    <property type="component" value="Unassembled WGS sequence"/>
</dbReference>
<dbReference type="InterPro" id="IPR011697">
    <property type="entry name" value="Peptidase_C26"/>
</dbReference>
<keyword evidence="2" id="KW-1185">Reference proteome</keyword>
<dbReference type="PANTHER" id="PTHR43235">
    <property type="entry name" value="GLUTAMINE AMIDOTRANSFERASE PB2B2.05-RELATED"/>
    <property type="match status" value="1"/>
</dbReference>
<dbReference type="PANTHER" id="PTHR43235:SF1">
    <property type="entry name" value="GLUTAMINE AMIDOTRANSFERASE PB2B2.05-RELATED"/>
    <property type="match status" value="1"/>
</dbReference>
<protein>
    <submittedName>
        <fullName evidence="1">Gamma-glutamyl-gamma-aminobutyrate hydrolase family protein</fullName>
    </submittedName>
</protein>
<dbReference type="InterPro" id="IPR029062">
    <property type="entry name" value="Class_I_gatase-like"/>
</dbReference>
<dbReference type="Pfam" id="PF07722">
    <property type="entry name" value="Peptidase_C26"/>
    <property type="match status" value="1"/>
</dbReference>
<dbReference type="RefSeq" id="WP_186946509.1">
    <property type="nucleotide sequence ID" value="NZ_JACOGF010000003.1"/>
</dbReference>
<evidence type="ECO:0000313" key="2">
    <source>
        <dbReference type="Proteomes" id="UP000650424"/>
    </source>
</evidence>
<reference evidence="1 2" key="1">
    <citation type="submission" date="2020-08" db="EMBL/GenBank/DDBJ databases">
        <title>Novel species isolated from subtropical streams in China.</title>
        <authorList>
            <person name="Lu H."/>
        </authorList>
    </citation>
    <scope>NUCLEOTIDE SEQUENCE [LARGE SCALE GENOMIC DNA]</scope>
    <source>
        <strain evidence="1 2">CY18W</strain>
    </source>
</reference>
<dbReference type="Gene3D" id="3.40.50.880">
    <property type="match status" value="1"/>
</dbReference>
<comment type="caution">
    <text evidence="1">The sequence shown here is derived from an EMBL/GenBank/DDBJ whole genome shotgun (WGS) entry which is preliminary data.</text>
</comment>
<gene>
    <name evidence="1" type="ORF">H8L32_07300</name>
</gene>
<dbReference type="GO" id="GO:0016787">
    <property type="term" value="F:hydrolase activity"/>
    <property type="evidence" value="ECO:0007669"/>
    <property type="project" value="UniProtKB-KW"/>
</dbReference>
<dbReference type="PROSITE" id="PS51273">
    <property type="entry name" value="GATASE_TYPE_1"/>
    <property type="match status" value="1"/>
</dbReference>
<evidence type="ECO:0000313" key="1">
    <source>
        <dbReference type="EMBL" id="MBC3917275.1"/>
    </source>
</evidence>
<proteinExistence type="predicted"/>
<dbReference type="EMBL" id="JACOGF010000003">
    <property type="protein sequence ID" value="MBC3917275.1"/>
    <property type="molecule type" value="Genomic_DNA"/>
</dbReference>
<name>A0ABR6ZN05_9BURK</name>